<evidence type="ECO:0000256" key="6">
    <source>
        <dbReference type="SAM" id="Phobius"/>
    </source>
</evidence>
<name>A0A6J1DCA9_MOMCH</name>
<dbReference type="RefSeq" id="XP_022150701.1">
    <property type="nucleotide sequence ID" value="XM_022295009.1"/>
</dbReference>
<dbReference type="InterPro" id="IPR039357">
    <property type="entry name" value="SRD5A/TECR"/>
</dbReference>
<feature type="transmembrane region" description="Helical" evidence="6">
    <location>
        <begin position="146"/>
        <end position="165"/>
    </location>
</feature>
<keyword evidence="8" id="KW-1185">Reference proteome</keyword>
<evidence type="ECO:0000313" key="8">
    <source>
        <dbReference type="Proteomes" id="UP000504603"/>
    </source>
</evidence>
<dbReference type="GO" id="GO:0016020">
    <property type="term" value="C:membrane"/>
    <property type="evidence" value="ECO:0007669"/>
    <property type="project" value="UniProtKB-SubCell"/>
</dbReference>
<reference evidence="9" key="1">
    <citation type="submission" date="2025-08" db="UniProtKB">
        <authorList>
            <consortium name="RefSeq"/>
        </authorList>
    </citation>
    <scope>IDENTIFICATION</scope>
    <source>
        <strain evidence="9">OHB3-1</strain>
    </source>
</reference>
<sequence length="286" mass="32798">MIMNIFKLKNQNKISSRDCLLLPPPWPLSQPSCFHHFLLALSSITFVSILILAAAEFLGKHLQYSKFWSPKNSAHKIHLHSRSAMLLCYAPAFALTLMISFFFPRHIHPDPRIFLIKSLLLLHFSKRIFEVVFVHKHSNKMALNDAILTSICYILFSAATIYAQMVSQDLAEPEMDLVPAGLALYSIGIAGNFYHHFLLSKLRREGEREYRIPKGGLFEAVVCPHYLFEIIEFLGISFVSQTLFSFVFTFGSALFLIGRSHATRNWYVSKFEDFPPHLKAIVPFLF</sequence>
<feature type="domain" description="3-oxo-5-alpha-steroid 4-dehydrogenase C-terminal" evidence="7">
    <location>
        <begin position="162"/>
        <end position="286"/>
    </location>
</feature>
<dbReference type="Proteomes" id="UP000504603">
    <property type="component" value="Unplaced"/>
</dbReference>
<evidence type="ECO:0000256" key="4">
    <source>
        <dbReference type="ARBA" id="ARBA00022989"/>
    </source>
</evidence>
<dbReference type="FunFam" id="1.20.120.1630:FF:000017">
    <property type="entry name" value="3-oxo-5-alpha-steroid 4-dehydrogenase family protein"/>
    <property type="match status" value="1"/>
</dbReference>
<dbReference type="InterPro" id="IPR001104">
    <property type="entry name" value="3-oxo-5_a-steroid_4-DH_C"/>
</dbReference>
<evidence type="ECO:0000256" key="5">
    <source>
        <dbReference type="ARBA" id="ARBA00023136"/>
    </source>
</evidence>
<feature type="transmembrane region" description="Helical" evidence="6">
    <location>
        <begin position="177"/>
        <end position="199"/>
    </location>
</feature>
<evidence type="ECO:0000256" key="3">
    <source>
        <dbReference type="ARBA" id="ARBA00022692"/>
    </source>
</evidence>
<dbReference type="GeneID" id="111018767"/>
<gene>
    <name evidence="9" type="primary">LOC111018767</name>
</gene>
<dbReference type="GO" id="GO:0016627">
    <property type="term" value="F:oxidoreductase activity, acting on the CH-CH group of donors"/>
    <property type="evidence" value="ECO:0007669"/>
    <property type="project" value="InterPro"/>
</dbReference>
<protein>
    <submittedName>
        <fullName evidence="9">3-oxo-5-alpha-steroid 4-dehydrogenase 1-like</fullName>
    </submittedName>
</protein>
<dbReference type="Pfam" id="PF02544">
    <property type="entry name" value="Steroid_dh"/>
    <property type="match status" value="1"/>
</dbReference>
<evidence type="ECO:0000259" key="7">
    <source>
        <dbReference type="Pfam" id="PF02544"/>
    </source>
</evidence>
<proteinExistence type="inferred from homology"/>
<keyword evidence="4 6" id="KW-1133">Transmembrane helix</keyword>
<dbReference type="KEGG" id="mcha:111018767"/>
<comment type="similarity">
    <text evidence="2">Belongs to the steroid 5-alpha reductase family.</text>
</comment>
<evidence type="ECO:0000256" key="1">
    <source>
        <dbReference type="ARBA" id="ARBA00004141"/>
    </source>
</evidence>
<feature type="transmembrane region" description="Helical" evidence="6">
    <location>
        <begin position="34"/>
        <end position="58"/>
    </location>
</feature>
<evidence type="ECO:0000313" key="9">
    <source>
        <dbReference type="RefSeq" id="XP_022150701.1"/>
    </source>
</evidence>
<dbReference type="AlphaFoldDB" id="A0A6J1DCA9"/>
<feature type="transmembrane region" description="Helical" evidence="6">
    <location>
        <begin position="79"/>
        <end position="102"/>
    </location>
</feature>
<keyword evidence="5 6" id="KW-0472">Membrane</keyword>
<keyword evidence="3 6" id="KW-0812">Transmembrane</keyword>
<evidence type="ECO:0000256" key="2">
    <source>
        <dbReference type="ARBA" id="ARBA00007742"/>
    </source>
</evidence>
<feature type="transmembrane region" description="Helical" evidence="6">
    <location>
        <begin position="234"/>
        <end position="257"/>
    </location>
</feature>
<dbReference type="GO" id="GO:0006629">
    <property type="term" value="P:lipid metabolic process"/>
    <property type="evidence" value="ECO:0007669"/>
    <property type="project" value="InterPro"/>
</dbReference>
<dbReference type="PANTHER" id="PTHR10556:SF35">
    <property type="entry name" value="3-OXO-5-ALPHA-STEROID 4-DEHYDROGENASE FAMILY PROTEIN"/>
    <property type="match status" value="1"/>
</dbReference>
<comment type="subcellular location">
    <subcellularLocation>
        <location evidence="1">Membrane</location>
        <topology evidence="1">Multi-pass membrane protein</topology>
    </subcellularLocation>
</comment>
<dbReference type="PANTHER" id="PTHR10556">
    <property type="entry name" value="3-OXO-5-ALPHA-STEROID 4-DEHYDROGENASE"/>
    <property type="match status" value="1"/>
</dbReference>
<dbReference type="PROSITE" id="PS50244">
    <property type="entry name" value="S5A_REDUCTASE"/>
    <property type="match status" value="1"/>
</dbReference>
<accession>A0A6J1DCA9</accession>
<dbReference type="OrthoDB" id="5788137at2759"/>
<organism evidence="8 9">
    <name type="scientific">Momordica charantia</name>
    <name type="common">Bitter gourd</name>
    <name type="synonym">Balsam pear</name>
    <dbReference type="NCBI Taxonomy" id="3673"/>
    <lineage>
        <taxon>Eukaryota</taxon>
        <taxon>Viridiplantae</taxon>
        <taxon>Streptophyta</taxon>
        <taxon>Embryophyta</taxon>
        <taxon>Tracheophyta</taxon>
        <taxon>Spermatophyta</taxon>
        <taxon>Magnoliopsida</taxon>
        <taxon>eudicotyledons</taxon>
        <taxon>Gunneridae</taxon>
        <taxon>Pentapetalae</taxon>
        <taxon>rosids</taxon>
        <taxon>fabids</taxon>
        <taxon>Cucurbitales</taxon>
        <taxon>Cucurbitaceae</taxon>
        <taxon>Momordiceae</taxon>
        <taxon>Momordica</taxon>
    </lineage>
</organism>